<evidence type="ECO:0000313" key="2">
    <source>
        <dbReference type="EMBL" id="MBU5591736.1"/>
    </source>
</evidence>
<evidence type="ECO:0000313" key="3">
    <source>
        <dbReference type="Proteomes" id="UP000736583"/>
    </source>
</evidence>
<sequence>MIDRLLGKKVVGIKQVKKALSDDKGLKLYVAKDADSKLIVPIVDMAKEKDIDIEYVSTMKHLGKMCGIEVGAATTLILKEE</sequence>
<proteinExistence type="predicted"/>
<dbReference type="Proteomes" id="UP000736583">
    <property type="component" value="Unassembled WGS sequence"/>
</dbReference>
<keyword evidence="3" id="KW-1185">Reference proteome</keyword>
<comment type="caution">
    <text evidence="2">The sequence shown here is derived from an EMBL/GenBank/DDBJ whole genome shotgun (WGS) entry which is preliminary data.</text>
</comment>
<feature type="domain" description="Ribosomal protein eL8/eL30/eS12/Gadd45" evidence="1">
    <location>
        <begin position="9"/>
        <end position="80"/>
    </location>
</feature>
<dbReference type="InterPro" id="IPR004038">
    <property type="entry name" value="Ribosomal_eL8/eL30/eS12/Gad45"/>
</dbReference>
<organism evidence="2 3">
    <name type="scientific">Clostridium simiarum</name>
    <dbReference type="NCBI Taxonomy" id="2841506"/>
    <lineage>
        <taxon>Bacteria</taxon>
        <taxon>Bacillati</taxon>
        <taxon>Bacillota</taxon>
        <taxon>Clostridia</taxon>
        <taxon>Eubacteriales</taxon>
        <taxon>Clostridiaceae</taxon>
        <taxon>Clostridium</taxon>
    </lineage>
</organism>
<protein>
    <submittedName>
        <fullName evidence="2">Ribosomal L7Ae/L30e/S12e/Gadd45 family protein</fullName>
    </submittedName>
</protein>
<gene>
    <name evidence="2" type="ORF">KQI89_08160</name>
</gene>
<dbReference type="RefSeq" id="WP_032120390.1">
    <property type="nucleotide sequence ID" value="NZ_JAHLQL010000002.1"/>
</dbReference>
<dbReference type="InterPro" id="IPR029064">
    <property type="entry name" value="Ribosomal_eL30-like_sf"/>
</dbReference>
<dbReference type="EMBL" id="JAHLQL010000002">
    <property type="protein sequence ID" value="MBU5591736.1"/>
    <property type="molecule type" value="Genomic_DNA"/>
</dbReference>
<dbReference type="Pfam" id="PF01248">
    <property type="entry name" value="Ribosomal_L7Ae"/>
    <property type="match status" value="1"/>
</dbReference>
<reference evidence="2 3" key="1">
    <citation type="submission" date="2021-06" db="EMBL/GenBank/DDBJ databases">
        <authorList>
            <person name="Sun Q."/>
            <person name="Li D."/>
        </authorList>
    </citation>
    <scope>NUCLEOTIDE SEQUENCE [LARGE SCALE GENOMIC DNA]</scope>
    <source>
        <strain evidence="2 3">MSJ-4</strain>
    </source>
</reference>
<name>A0ABS6EZS7_9CLOT</name>
<dbReference type="Gene3D" id="3.30.1330.30">
    <property type="match status" value="1"/>
</dbReference>
<accession>A0ABS6EZS7</accession>
<dbReference type="SUPFAM" id="SSF55315">
    <property type="entry name" value="L30e-like"/>
    <property type="match status" value="1"/>
</dbReference>
<evidence type="ECO:0000259" key="1">
    <source>
        <dbReference type="Pfam" id="PF01248"/>
    </source>
</evidence>